<protein>
    <submittedName>
        <fullName evidence="4">Glycosidase</fullName>
    </submittedName>
</protein>
<dbReference type="Proteomes" id="UP000482800">
    <property type="component" value="Unassembled WGS sequence"/>
</dbReference>
<dbReference type="Pfam" id="PF04041">
    <property type="entry name" value="Glyco_hydro_130"/>
    <property type="match status" value="1"/>
</dbReference>
<dbReference type="GO" id="GO:0016757">
    <property type="term" value="F:glycosyltransferase activity"/>
    <property type="evidence" value="ECO:0007669"/>
    <property type="project" value="UniProtKB-KW"/>
</dbReference>
<name>A0A6V8KIU1_9ACTN</name>
<reference evidence="4 5" key="2">
    <citation type="submission" date="2020-03" db="EMBL/GenBank/DDBJ databases">
        <authorList>
            <person name="Ichikawa N."/>
            <person name="Kimura A."/>
            <person name="Kitahashi Y."/>
            <person name="Uohara A."/>
        </authorList>
    </citation>
    <scope>NUCLEOTIDE SEQUENCE [LARGE SCALE GENOMIC DNA]</scope>
    <source>
        <strain evidence="4 5">NBRC 108639</strain>
    </source>
</reference>
<dbReference type="SUPFAM" id="SSF75005">
    <property type="entry name" value="Arabinanase/levansucrase/invertase"/>
    <property type="match status" value="1"/>
</dbReference>
<dbReference type="RefSeq" id="WP_173069994.1">
    <property type="nucleotide sequence ID" value="NZ_BAABGO010000014.1"/>
</dbReference>
<proteinExistence type="inferred from homology"/>
<dbReference type="GO" id="GO:0016798">
    <property type="term" value="F:hydrolase activity, acting on glycosyl bonds"/>
    <property type="evidence" value="ECO:0007669"/>
    <property type="project" value="UniProtKB-KW"/>
</dbReference>
<dbReference type="EMBL" id="BLPF01000004">
    <property type="protein sequence ID" value="GFJ85113.1"/>
    <property type="molecule type" value="Genomic_DNA"/>
</dbReference>
<keyword evidence="4" id="KW-0326">Glycosidase</keyword>
<comment type="caution">
    <text evidence="4">The sequence shown here is derived from an EMBL/GenBank/DDBJ whole genome shotgun (WGS) entry which is preliminary data.</text>
</comment>
<evidence type="ECO:0000256" key="1">
    <source>
        <dbReference type="ARBA" id="ARBA00022676"/>
    </source>
</evidence>
<dbReference type="InterPro" id="IPR007184">
    <property type="entry name" value="Mannoside_phosphorylase"/>
</dbReference>
<sequence>MTDTHPDLAVRLDATLPPDPRRVIVKLFVPGEDAALVRSRASALIQRIAQLGEDETSQLLSQTLKRFAGRHHDLESTFLHHYDLVHHRVDRTSDLTATARLLVGAYFSHEYAVEAAALCNPSMVPHPDQSKLDTGQLRVAVSLRQIGEGHLSSIGFATAVIGPGGRLTVADRSGPLATGQRASARHRRDLLAAGLTEEGWDNEVSATVLGSLPERFDDDDFERALGRIPTDLLTRATTHGTLEQLRRIVADSYTMTFRADVPLHQRVLWPATAAESNGMEDARFVKFTGDDGMSAYRATYTAYDGRHIAARMLTSDNLDHFQVTPMRGPGVRNKGVALFPRTVGGRHLALCRSDGETIGLTALDDANRWQPSVPLHGPRRGWELIQVGNCGSPIETAAGWLVLTHGVGPMRRYAIGGLLLDLQRPDRVIAELPGALLAPSDTERDGYVPNVVYSCGALLHAGTLWLPYGASDARVEFATIPLATLIDAMV</sequence>
<comment type="similarity">
    <text evidence="3">Belongs to the glycosyl hydrolase 130 family.</text>
</comment>
<accession>A0A6V8KIU1</accession>
<gene>
    <name evidence="4" type="ORF">Phou_092930</name>
</gene>
<evidence type="ECO:0000256" key="3">
    <source>
        <dbReference type="ARBA" id="ARBA00024356"/>
    </source>
</evidence>
<keyword evidence="5" id="KW-1185">Reference proteome</keyword>
<keyword evidence="1" id="KW-0328">Glycosyltransferase</keyword>
<evidence type="ECO:0000256" key="2">
    <source>
        <dbReference type="ARBA" id="ARBA00022679"/>
    </source>
</evidence>
<dbReference type="CDD" id="cd18613">
    <property type="entry name" value="GH130"/>
    <property type="match status" value="1"/>
</dbReference>
<dbReference type="InterPro" id="IPR023296">
    <property type="entry name" value="Glyco_hydro_beta-prop_sf"/>
</dbReference>
<dbReference type="PANTHER" id="PTHR34106">
    <property type="entry name" value="GLYCOSIDASE"/>
    <property type="match status" value="1"/>
</dbReference>
<reference evidence="4 5" key="1">
    <citation type="submission" date="2020-03" db="EMBL/GenBank/DDBJ databases">
        <title>Whole genome shotgun sequence of Phytohabitans houttuyneae NBRC 108639.</title>
        <authorList>
            <person name="Komaki H."/>
            <person name="Tamura T."/>
        </authorList>
    </citation>
    <scope>NUCLEOTIDE SEQUENCE [LARGE SCALE GENOMIC DNA]</scope>
    <source>
        <strain evidence="4 5">NBRC 108639</strain>
    </source>
</reference>
<evidence type="ECO:0000313" key="4">
    <source>
        <dbReference type="EMBL" id="GFJ85113.1"/>
    </source>
</evidence>
<dbReference type="PANTHER" id="PTHR34106:SF4">
    <property type="entry name" value="BLL5143 PROTEIN"/>
    <property type="match status" value="1"/>
</dbReference>
<dbReference type="AlphaFoldDB" id="A0A6V8KIU1"/>
<keyword evidence="4" id="KW-0378">Hydrolase</keyword>
<evidence type="ECO:0000313" key="5">
    <source>
        <dbReference type="Proteomes" id="UP000482800"/>
    </source>
</evidence>
<keyword evidence="2" id="KW-0808">Transferase</keyword>
<dbReference type="Gene3D" id="2.115.10.20">
    <property type="entry name" value="Glycosyl hydrolase domain, family 43"/>
    <property type="match status" value="1"/>
</dbReference>
<organism evidence="4 5">
    <name type="scientific">Phytohabitans houttuyneae</name>
    <dbReference type="NCBI Taxonomy" id="1076126"/>
    <lineage>
        <taxon>Bacteria</taxon>
        <taxon>Bacillati</taxon>
        <taxon>Actinomycetota</taxon>
        <taxon>Actinomycetes</taxon>
        <taxon>Micromonosporales</taxon>
        <taxon>Micromonosporaceae</taxon>
    </lineage>
</organism>